<dbReference type="GO" id="GO:0005743">
    <property type="term" value="C:mitochondrial inner membrane"/>
    <property type="evidence" value="ECO:0007669"/>
    <property type="project" value="UniProtKB-SubCell"/>
</dbReference>
<evidence type="ECO:0000256" key="12">
    <source>
        <dbReference type="ARBA" id="ARBA00023027"/>
    </source>
</evidence>
<feature type="transmembrane region" description="Helical" evidence="17">
    <location>
        <begin position="87"/>
        <end position="110"/>
    </location>
</feature>
<keyword evidence="12 17" id="KW-0520">NAD</keyword>
<dbReference type="EC" id="7.1.1.2" evidence="3 17"/>
<dbReference type="InterPro" id="IPR050175">
    <property type="entry name" value="Complex_I_Subunit_2"/>
</dbReference>
<dbReference type="PRINTS" id="PR01436">
    <property type="entry name" value="NADHDHGNASE2"/>
</dbReference>
<evidence type="ECO:0000256" key="5">
    <source>
        <dbReference type="ARBA" id="ARBA00022448"/>
    </source>
</evidence>
<dbReference type="PANTHER" id="PTHR46552">
    <property type="entry name" value="NADH-UBIQUINONE OXIDOREDUCTASE CHAIN 2"/>
    <property type="match status" value="1"/>
</dbReference>
<feature type="transmembrane region" description="Helical" evidence="17">
    <location>
        <begin position="5"/>
        <end position="22"/>
    </location>
</feature>
<evidence type="ECO:0000256" key="3">
    <source>
        <dbReference type="ARBA" id="ARBA00012944"/>
    </source>
</evidence>
<keyword evidence="11 17" id="KW-1133">Transmembrane helix</keyword>
<keyword evidence="9 17" id="KW-1278">Translocase</keyword>
<evidence type="ECO:0000256" key="1">
    <source>
        <dbReference type="ARBA" id="ARBA00004448"/>
    </source>
</evidence>
<organism evidence="19">
    <name type="scientific">Mesenchytraeus hydrius</name>
    <dbReference type="NCBI Taxonomy" id="1797137"/>
    <lineage>
        <taxon>Eukaryota</taxon>
        <taxon>Metazoa</taxon>
        <taxon>Spiralia</taxon>
        <taxon>Lophotrochozoa</taxon>
        <taxon>Annelida</taxon>
        <taxon>Clitellata</taxon>
        <taxon>Oligochaeta</taxon>
        <taxon>Enchytraeida</taxon>
        <taxon>Enchytraeidae</taxon>
        <taxon>Mesenchytraeus</taxon>
    </lineage>
</organism>
<dbReference type="PANTHER" id="PTHR46552:SF1">
    <property type="entry name" value="NADH-UBIQUINONE OXIDOREDUCTASE CHAIN 2"/>
    <property type="match status" value="1"/>
</dbReference>
<evidence type="ECO:0000256" key="11">
    <source>
        <dbReference type="ARBA" id="ARBA00022989"/>
    </source>
</evidence>
<dbReference type="InterPro" id="IPR001750">
    <property type="entry name" value="ND/Mrp_TM"/>
</dbReference>
<gene>
    <name evidence="19" type="primary">ND2</name>
</gene>
<feature type="transmembrane region" description="Helical" evidence="17">
    <location>
        <begin position="197"/>
        <end position="215"/>
    </location>
</feature>
<keyword evidence="6 17" id="KW-0679">Respiratory chain</keyword>
<dbReference type="AlphaFoldDB" id="A0A342Y114"/>
<dbReference type="EMBL" id="KU728884">
    <property type="protein sequence ID" value="AOR07181.1"/>
    <property type="molecule type" value="Genomic_DNA"/>
</dbReference>
<feature type="transmembrane region" description="Helical" evidence="17">
    <location>
        <begin position="309"/>
        <end position="332"/>
    </location>
</feature>
<evidence type="ECO:0000256" key="14">
    <source>
        <dbReference type="ARBA" id="ARBA00023128"/>
    </source>
</evidence>
<keyword evidence="13 17" id="KW-0830">Ubiquinone</keyword>
<evidence type="ECO:0000256" key="13">
    <source>
        <dbReference type="ARBA" id="ARBA00023075"/>
    </source>
</evidence>
<comment type="catalytic activity">
    <reaction evidence="16 17">
        <text>a ubiquinone + NADH + 5 H(+)(in) = a ubiquinol + NAD(+) + 4 H(+)(out)</text>
        <dbReference type="Rhea" id="RHEA:29091"/>
        <dbReference type="Rhea" id="RHEA-COMP:9565"/>
        <dbReference type="Rhea" id="RHEA-COMP:9566"/>
        <dbReference type="ChEBI" id="CHEBI:15378"/>
        <dbReference type="ChEBI" id="CHEBI:16389"/>
        <dbReference type="ChEBI" id="CHEBI:17976"/>
        <dbReference type="ChEBI" id="CHEBI:57540"/>
        <dbReference type="ChEBI" id="CHEBI:57945"/>
        <dbReference type="EC" id="7.1.1.2"/>
    </reaction>
</comment>
<accession>A0A342Y114</accession>
<feature type="transmembrane region" description="Helical" evidence="17">
    <location>
        <begin position="172"/>
        <end position="191"/>
    </location>
</feature>
<evidence type="ECO:0000313" key="19">
    <source>
        <dbReference type="EMBL" id="AOR07181.1"/>
    </source>
</evidence>
<dbReference type="InterPro" id="IPR003917">
    <property type="entry name" value="NADH_UbQ_OxRdtase_chain2"/>
</dbReference>
<comment type="function">
    <text evidence="17">Core subunit of the mitochondrial membrane respiratory chain NADH dehydrogenase (Complex I) which catalyzes electron transfer from NADH through the respiratory chain, using ubiquinone as an electron acceptor. Essential for the catalytic activity and assembly of complex I.</text>
</comment>
<comment type="similarity">
    <text evidence="2 17">Belongs to the complex I subunit 2 family.</text>
</comment>
<evidence type="ECO:0000256" key="4">
    <source>
        <dbReference type="ARBA" id="ARBA00021008"/>
    </source>
</evidence>
<protein>
    <recommendedName>
        <fullName evidence="4 17">NADH-ubiquinone oxidoreductase chain 2</fullName>
        <ecNumber evidence="3 17">7.1.1.2</ecNumber>
    </recommendedName>
</protein>
<feature type="transmembrane region" description="Helical" evidence="17">
    <location>
        <begin position="117"/>
        <end position="141"/>
    </location>
</feature>
<evidence type="ECO:0000256" key="9">
    <source>
        <dbReference type="ARBA" id="ARBA00022967"/>
    </source>
</evidence>
<keyword evidence="10 17" id="KW-0249">Electron transport</keyword>
<comment type="subcellular location">
    <subcellularLocation>
        <location evidence="1 17">Mitochondrion inner membrane</location>
        <topology evidence="1 17">Multi-pass membrane protein</topology>
    </subcellularLocation>
</comment>
<evidence type="ECO:0000256" key="7">
    <source>
        <dbReference type="ARBA" id="ARBA00022692"/>
    </source>
</evidence>
<reference evidence="19" key="1">
    <citation type="journal article" date="2017" name="Proc. R. Soc. B">
        <title>Punctuated invasion of water, ice, snow and terrestrial ecozones by segmented worms (Oligochaeta: Enchytraeidae: Mesenchytraeus).</title>
        <authorList>
            <person name="Lang S.A."/>
            <person name="Saglam N."/>
            <person name="Kawash J."/>
            <person name="Shain D.H."/>
        </authorList>
    </citation>
    <scope>NUCLEOTIDE SEQUENCE</scope>
</reference>
<feature type="transmembrane region" description="Helical" evidence="17">
    <location>
        <begin position="273"/>
        <end position="297"/>
    </location>
</feature>
<name>A0A342Y114_9ANNE</name>
<dbReference type="GO" id="GO:0008137">
    <property type="term" value="F:NADH dehydrogenase (ubiquinone) activity"/>
    <property type="evidence" value="ECO:0007669"/>
    <property type="project" value="UniProtKB-EC"/>
</dbReference>
<keyword evidence="8 17" id="KW-0999">Mitochondrion inner membrane</keyword>
<feature type="transmembrane region" description="Helical" evidence="17">
    <location>
        <begin position="235"/>
        <end position="253"/>
    </location>
</feature>
<evidence type="ECO:0000256" key="2">
    <source>
        <dbReference type="ARBA" id="ARBA00007012"/>
    </source>
</evidence>
<dbReference type="Pfam" id="PF00361">
    <property type="entry name" value="Proton_antipo_M"/>
    <property type="match status" value="1"/>
</dbReference>
<evidence type="ECO:0000256" key="17">
    <source>
        <dbReference type="RuleBase" id="RU003403"/>
    </source>
</evidence>
<keyword evidence="15 17" id="KW-0472">Membrane</keyword>
<evidence type="ECO:0000256" key="16">
    <source>
        <dbReference type="ARBA" id="ARBA00049551"/>
    </source>
</evidence>
<evidence type="ECO:0000259" key="18">
    <source>
        <dbReference type="Pfam" id="PF00361"/>
    </source>
</evidence>
<geneLocation type="mitochondrion" evidence="19"/>
<keyword evidence="14 17" id="KW-0496">Mitochondrion</keyword>
<keyword evidence="7 17" id="KW-0812">Transmembrane</keyword>
<evidence type="ECO:0000256" key="10">
    <source>
        <dbReference type="ARBA" id="ARBA00022982"/>
    </source>
</evidence>
<evidence type="ECO:0000256" key="6">
    <source>
        <dbReference type="ARBA" id="ARBA00022660"/>
    </source>
</evidence>
<dbReference type="GO" id="GO:0006120">
    <property type="term" value="P:mitochondrial electron transport, NADH to ubiquinone"/>
    <property type="evidence" value="ECO:0007669"/>
    <property type="project" value="InterPro"/>
</dbReference>
<proteinExistence type="inferred from homology"/>
<sequence length="334" mass="37421">MMYTPFNFMCGMIMITSSVMAMSSSNWLFLWAGMELNLLSFIPLIMISNSNQETEASIKYFLAQALGSSIMLMSSLSLWFYSSIPSLYMSSLLMMSMLLKIGMAPCHLWYPSVMTSISWLSCLILSTWQKLAPLAIISFIMTSSSSSMMLILGAMNALIGGAIGMNQVHLRAIMAYSSITHMGWMISLAAMNKLIPTIMYFMFYSMLIAPIFIIFHKFSISTSMNMNKLMSKAPILQISIPVLMLSLGGLPPLTGFIPKWMTIEILSSSNPYILMVLIAGAMMNLYFYLNITFSLMLSPSLSNMPNMKFFSMPVNFMIVSSVMLLFTMPIFMLL</sequence>
<keyword evidence="5" id="KW-0813">Transport</keyword>
<feature type="domain" description="NADH:quinone oxidoreductase/Mrp antiporter transmembrane" evidence="18">
    <location>
        <begin position="24"/>
        <end position="280"/>
    </location>
</feature>
<evidence type="ECO:0000256" key="15">
    <source>
        <dbReference type="ARBA" id="ARBA00023136"/>
    </source>
</evidence>
<evidence type="ECO:0000256" key="8">
    <source>
        <dbReference type="ARBA" id="ARBA00022792"/>
    </source>
</evidence>